<organism evidence="2 3">
    <name type="scientific">Malus domestica</name>
    <name type="common">Apple</name>
    <name type="synonym">Pyrus malus</name>
    <dbReference type="NCBI Taxonomy" id="3750"/>
    <lineage>
        <taxon>Eukaryota</taxon>
        <taxon>Viridiplantae</taxon>
        <taxon>Streptophyta</taxon>
        <taxon>Embryophyta</taxon>
        <taxon>Tracheophyta</taxon>
        <taxon>Spermatophyta</taxon>
        <taxon>Magnoliopsida</taxon>
        <taxon>eudicotyledons</taxon>
        <taxon>Gunneridae</taxon>
        <taxon>Pentapetalae</taxon>
        <taxon>rosids</taxon>
        <taxon>fabids</taxon>
        <taxon>Rosales</taxon>
        <taxon>Rosaceae</taxon>
        <taxon>Amygdaloideae</taxon>
        <taxon>Maleae</taxon>
        <taxon>Malus</taxon>
    </lineage>
</organism>
<feature type="compositionally biased region" description="Acidic residues" evidence="1">
    <location>
        <begin position="1"/>
        <end position="16"/>
    </location>
</feature>
<protein>
    <submittedName>
        <fullName evidence="2">Uncharacterized protein</fullName>
    </submittedName>
</protein>
<feature type="region of interest" description="Disordered" evidence="1">
    <location>
        <begin position="1"/>
        <end position="87"/>
    </location>
</feature>
<feature type="compositionally biased region" description="Basic residues" evidence="1">
    <location>
        <begin position="45"/>
        <end position="59"/>
    </location>
</feature>
<evidence type="ECO:0000256" key="1">
    <source>
        <dbReference type="SAM" id="MobiDB-lite"/>
    </source>
</evidence>
<dbReference type="AlphaFoldDB" id="A0A498HZ32"/>
<gene>
    <name evidence="2" type="ORF">DVH24_029963</name>
</gene>
<accession>A0A498HZ32</accession>
<dbReference type="PANTHER" id="PTHR36387:SF2">
    <property type="entry name" value="UDP-N-ACETYLMURAMOYL-L-ALANYL-D-GLUTAMATE-2, 6-DIAMINOPIMELATE LIGASE"/>
    <property type="match status" value="1"/>
</dbReference>
<feature type="compositionally biased region" description="Polar residues" evidence="1">
    <location>
        <begin position="68"/>
        <end position="81"/>
    </location>
</feature>
<proteinExistence type="predicted"/>
<keyword evidence="3" id="KW-1185">Reference proteome</keyword>
<dbReference type="Proteomes" id="UP000290289">
    <property type="component" value="Chromosome 15"/>
</dbReference>
<dbReference type="EMBL" id="RDQH01000341">
    <property type="protein sequence ID" value="RXH75242.1"/>
    <property type="molecule type" value="Genomic_DNA"/>
</dbReference>
<name>A0A498HZ32_MALDO</name>
<evidence type="ECO:0000313" key="3">
    <source>
        <dbReference type="Proteomes" id="UP000290289"/>
    </source>
</evidence>
<evidence type="ECO:0000313" key="2">
    <source>
        <dbReference type="EMBL" id="RXH75242.1"/>
    </source>
</evidence>
<comment type="caution">
    <text evidence="2">The sequence shown here is derived from an EMBL/GenBank/DDBJ whole genome shotgun (WGS) entry which is preliminary data.</text>
</comment>
<sequence>MSNGEDYDSDTPEELTAEQGVQQDQELSKLQKEHSSRVVREAKERRRQWAQKKTPKKTQKPFAEAESVQDTSEPKANQESLGNGGMLPSNIVELLASREKQKFLSDSEDEKTDSRSTKKKKKLKCSGVDAILLKETPAPQCLQNSLAFLEKRRMQVPRSSAVLNNSDQTLRLLSSSGLTASHLRGGERVLLVQPCFMMDVRSRSHGASSWFWRAAASHESLKSTFDLAQVLMVANASENNISVQGSCSGGLLLQWWKDVEPLYEDVSSKPINE</sequence>
<feature type="compositionally biased region" description="Basic and acidic residues" evidence="1">
    <location>
        <begin position="26"/>
        <end position="44"/>
    </location>
</feature>
<dbReference type="PANTHER" id="PTHR36387">
    <property type="entry name" value="UDP-N-ACETYLMURAMOYL-L-ALANYL-D-GLUTAMATE-2, 6-DIAMINOPIMELATE LIGASE"/>
    <property type="match status" value="1"/>
</dbReference>
<reference evidence="2 3" key="1">
    <citation type="submission" date="2018-10" db="EMBL/GenBank/DDBJ databases">
        <title>A high-quality apple genome assembly.</title>
        <authorList>
            <person name="Hu J."/>
        </authorList>
    </citation>
    <scope>NUCLEOTIDE SEQUENCE [LARGE SCALE GENOMIC DNA]</scope>
    <source>
        <strain evidence="3">cv. HFTH1</strain>
        <tissue evidence="2">Young leaf</tissue>
    </source>
</reference>